<evidence type="ECO:0000313" key="1">
    <source>
        <dbReference type="EMBL" id="KAI4858725.1"/>
    </source>
</evidence>
<sequence length="260" mass="28949">MAATSFIDTKEALIVVLDTLEVLPANPPSLYIDLEGVNLSRHGSISIFQLYVLPTKQTYLIDVRTLGSEAFTTPGSDGRTLKDILESETTPKVIFDVRNDSDALFSHFQIGLQGIQDLQLMELGTSTARRHYLKGLSRCIEGDLGLDENEVAEWKRIKESGIRLFAPGRGGSYEVFNVRPLSEEIRLYCSQDVQFLPRLWACYDDKLVLQLRDSVESATRDRVVLSQTADYDGNGKHMALAPDIWSGCDLDTKAVGGDSW</sequence>
<proteinExistence type="predicted"/>
<dbReference type="EMBL" id="MU393695">
    <property type="protein sequence ID" value="KAI4858725.1"/>
    <property type="molecule type" value="Genomic_DNA"/>
</dbReference>
<reference evidence="1 2" key="1">
    <citation type="journal article" date="2022" name="New Phytol.">
        <title>Ecological generalism drives hyperdiversity of secondary metabolite gene clusters in xylarialean endophytes.</title>
        <authorList>
            <person name="Franco M.E.E."/>
            <person name="Wisecaver J.H."/>
            <person name="Arnold A.E."/>
            <person name="Ju Y.M."/>
            <person name="Slot J.C."/>
            <person name="Ahrendt S."/>
            <person name="Moore L.P."/>
            <person name="Eastman K.E."/>
            <person name="Scott K."/>
            <person name="Konkel Z."/>
            <person name="Mondo S.J."/>
            <person name="Kuo A."/>
            <person name="Hayes R.D."/>
            <person name="Haridas S."/>
            <person name="Andreopoulos B."/>
            <person name="Riley R."/>
            <person name="LaButti K."/>
            <person name="Pangilinan J."/>
            <person name="Lipzen A."/>
            <person name="Amirebrahimi M."/>
            <person name="Yan J."/>
            <person name="Adam C."/>
            <person name="Keymanesh K."/>
            <person name="Ng V."/>
            <person name="Louie K."/>
            <person name="Northen T."/>
            <person name="Drula E."/>
            <person name="Henrissat B."/>
            <person name="Hsieh H.M."/>
            <person name="Youens-Clark K."/>
            <person name="Lutzoni F."/>
            <person name="Miadlikowska J."/>
            <person name="Eastwood D.C."/>
            <person name="Hamelin R.C."/>
            <person name="Grigoriev I.V."/>
            <person name="U'Ren J.M."/>
        </authorList>
    </citation>
    <scope>NUCLEOTIDE SEQUENCE [LARGE SCALE GENOMIC DNA]</scope>
    <source>
        <strain evidence="1 2">CBS 119005</strain>
    </source>
</reference>
<organism evidence="1 2">
    <name type="scientific">Hypoxylon rubiginosum</name>
    <dbReference type="NCBI Taxonomy" id="110542"/>
    <lineage>
        <taxon>Eukaryota</taxon>
        <taxon>Fungi</taxon>
        <taxon>Dikarya</taxon>
        <taxon>Ascomycota</taxon>
        <taxon>Pezizomycotina</taxon>
        <taxon>Sordariomycetes</taxon>
        <taxon>Xylariomycetidae</taxon>
        <taxon>Xylariales</taxon>
        <taxon>Hypoxylaceae</taxon>
        <taxon>Hypoxylon</taxon>
    </lineage>
</organism>
<dbReference type="Proteomes" id="UP001497700">
    <property type="component" value="Unassembled WGS sequence"/>
</dbReference>
<evidence type="ECO:0000313" key="2">
    <source>
        <dbReference type="Proteomes" id="UP001497700"/>
    </source>
</evidence>
<protein>
    <submittedName>
        <fullName evidence="1">Ribonuclease H-like domain-containing protein</fullName>
    </submittedName>
</protein>
<name>A0ACB9YIN4_9PEZI</name>
<gene>
    <name evidence="1" type="ORF">F4820DRAFT_441853</name>
</gene>
<accession>A0ACB9YIN4</accession>
<comment type="caution">
    <text evidence="1">The sequence shown here is derived from an EMBL/GenBank/DDBJ whole genome shotgun (WGS) entry which is preliminary data.</text>
</comment>
<keyword evidence="2" id="KW-1185">Reference proteome</keyword>